<evidence type="ECO:0000259" key="10">
    <source>
        <dbReference type="PROSITE" id="PS50041"/>
    </source>
</evidence>
<dbReference type="InterPro" id="IPR051505">
    <property type="entry name" value="C-type_lectin_domain"/>
</dbReference>
<dbReference type="PANTHER" id="PTHR14789">
    <property type="entry name" value="CHONDROLECTIN VARIANT CHODLFDELTAE"/>
    <property type="match status" value="1"/>
</dbReference>
<keyword evidence="12" id="KW-1185">Reference proteome</keyword>
<feature type="domain" description="C-type lectin" evidence="10">
    <location>
        <begin position="17"/>
        <end position="143"/>
    </location>
</feature>
<evidence type="ECO:0000256" key="4">
    <source>
        <dbReference type="ARBA" id="ARBA00022734"/>
    </source>
</evidence>
<sequence>MHLSVIFLLCLPLARGWWVGLEKMTFEEARSACFSGDLATFSSNQELHQLLWNNYDLRTTVTKHSAALFWIGLEKPKDLCVVPTLDQRGFRFVDERTDSGLNVWKEEPKDTCTNVRCAALVLESGSWGLVSLSCRNKNHFICGPPEAESRPRPEPQPRPGTTPRPGPEPGLESGEWETSEVSELDRTTDPRLGSEETPSPNENPVQNSDQNSDKNLIQNPMRILPEFKSESTAAPGPSAGPEGPDPLRGASSPLGRRSCPYPEVHRSRFFTPDDSKPDFVSVHCWSGDVLLLQCVKGTWSWAGSGSYSDPEPSWNLAVNTSEEKLSNLTVPVTSTVPRVSGTLSVPVVSRIQSVPGVSGTQSAPVVTGTQSALGLQGLSQPLESQGLSQSLGAFDAQSVTVGSVTTDNTQALVHALSAVIAITLAVVAMIIVCCYIKRRRKESRKWTRI</sequence>
<feature type="region of interest" description="Disordered" evidence="7">
    <location>
        <begin position="230"/>
        <end position="258"/>
    </location>
</feature>
<dbReference type="Gene3D" id="3.10.100.10">
    <property type="entry name" value="Mannose-Binding Protein A, subunit A"/>
    <property type="match status" value="1"/>
</dbReference>
<evidence type="ECO:0000313" key="11">
    <source>
        <dbReference type="EMBL" id="KAK7907728.1"/>
    </source>
</evidence>
<evidence type="ECO:0000256" key="8">
    <source>
        <dbReference type="SAM" id="Phobius"/>
    </source>
</evidence>
<evidence type="ECO:0000256" key="1">
    <source>
        <dbReference type="ARBA" id="ARBA00004479"/>
    </source>
</evidence>
<dbReference type="Pfam" id="PF00059">
    <property type="entry name" value="Lectin_C"/>
    <property type="match status" value="1"/>
</dbReference>
<feature type="compositionally biased region" description="Polar residues" evidence="7">
    <location>
        <begin position="196"/>
        <end position="215"/>
    </location>
</feature>
<evidence type="ECO:0000256" key="3">
    <source>
        <dbReference type="ARBA" id="ARBA00022729"/>
    </source>
</evidence>
<dbReference type="SUPFAM" id="SSF56436">
    <property type="entry name" value="C-type lectin-like"/>
    <property type="match status" value="1"/>
</dbReference>
<dbReference type="GO" id="GO:0030246">
    <property type="term" value="F:carbohydrate binding"/>
    <property type="evidence" value="ECO:0007669"/>
    <property type="project" value="UniProtKB-KW"/>
</dbReference>
<organism evidence="11 12">
    <name type="scientific">Mugilogobius chulae</name>
    <name type="common">yellowstripe goby</name>
    <dbReference type="NCBI Taxonomy" id="88201"/>
    <lineage>
        <taxon>Eukaryota</taxon>
        <taxon>Metazoa</taxon>
        <taxon>Chordata</taxon>
        <taxon>Craniata</taxon>
        <taxon>Vertebrata</taxon>
        <taxon>Euteleostomi</taxon>
        <taxon>Actinopterygii</taxon>
        <taxon>Neopterygii</taxon>
        <taxon>Teleostei</taxon>
        <taxon>Neoteleostei</taxon>
        <taxon>Acanthomorphata</taxon>
        <taxon>Gobiaria</taxon>
        <taxon>Gobiiformes</taxon>
        <taxon>Gobioidei</taxon>
        <taxon>Gobiidae</taxon>
        <taxon>Gobionellinae</taxon>
        <taxon>Mugilogobius</taxon>
    </lineage>
</organism>
<comment type="caution">
    <text evidence="11">The sequence shown here is derived from an EMBL/GenBank/DDBJ whole genome shotgun (WGS) entry which is preliminary data.</text>
</comment>
<evidence type="ECO:0000256" key="5">
    <source>
        <dbReference type="ARBA" id="ARBA00022989"/>
    </source>
</evidence>
<dbReference type="InterPro" id="IPR001304">
    <property type="entry name" value="C-type_lectin-like"/>
</dbReference>
<keyword evidence="2 8" id="KW-0812">Transmembrane</keyword>
<evidence type="ECO:0000256" key="7">
    <source>
        <dbReference type="SAM" id="MobiDB-lite"/>
    </source>
</evidence>
<dbReference type="InterPro" id="IPR016187">
    <property type="entry name" value="CTDL_fold"/>
</dbReference>
<dbReference type="PROSITE" id="PS50041">
    <property type="entry name" value="C_TYPE_LECTIN_2"/>
    <property type="match status" value="1"/>
</dbReference>
<evidence type="ECO:0000256" key="2">
    <source>
        <dbReference type="ARBA" id="ARBA00022692"/>
    </source>
</evidence>
<gene>
    <name evidence="11" type="ORF">WMY93_016340</name>
</gene>
<evidence type="ECO:0000313" key="12">
    <source>
        <dbReference type="Proteomes" id="UP001460270"/>
    </source>
</evidence>
<keyword evidence="4" id="KW-0430">Lectin</keyword>
<name>A0AAW0NX16_9GOBI</name>
<feature type="compositionally biased region" description="Basic and acidic residues" evidence="7">
    <location>
        <begin position="183"/>
        <end position="194"/>
    </location>
</feature>
<feature type="region of interest" description="Disordered" evidence="7">
    <location>
        <begin position="142"/>
        <end position="215"/>
    </location>
</feature>
<reference evidence="12" key="1">
    <citation type="submission" date="2024-04" db="EMBL/GenBank/DDBJ databases">
        <title>Salinicola lusitanus LLJ914,a marine bacterium isolated from the Okinawa Trough.</title>
        <authorList>
            <person name="Li J."/>
        </authorList>
    </citation>
    <scope>NUCLEOTIDE SEQUENCE [LARGE SCALE GENOMIC DNA]</scope>
</reference>
<protein>
    <recommendedName>
        <fullName evidence="10">C-type lectin domain-containing protein</fullName>
    </recommendedName>
</protein>
<evidence type="ECO:0000256" key="9">
    <source>
        <dbReference type="SAM" id="SignalP"/>
    </source>
</evidence>
<feature type="compositionally biased region" description="Pro residues" evidence="7">
    <location>
        <begin position="156"/>
        <end position="168"/>
    </location>
</feature>
<comment type="subcellular location">
    <subcellularLocation>
        <location evidence="1">Membrane</location>
        <topology evidence="1">Single-pass type I membrane protein</topology>
    </subcellularLocation>
</comment>
<feature type="compositionally biased region" description="Low complexity" evidence="7">
    <location>
        <begin position="230"/>
        <end position="242"/>
    </location>
</feature>
<keyword evidence="3 9" id="KW-0732">Signal</keyword>
<evidence type="ECO:0000256" key="6">
    <source>
        <dbReference type="ARBA" id="ARBA00023136"/>
    </source>
</evidence>
<proteinExistence type="predicted"/>
<feature type="signal peptide" evidence="9">
    <location>
        <begin position="1"/>
        <end position="16"/>
    </location>
</feature>
<accession>A0AAW0NX16</accession>
<feature type="transmembrane region" description="Helical" evidence="8">
    <location>
        <begin position="411"/>
        <end position="436"/>
    </location>
</feature>
<dbReference type="InterPro" id="IPR016186">
    <property type="entry name" value="C-type_lectin-like/link_sf"/>
</dbReference>
<dbReference type="EMBL" id="JBBPFD010000011">
    <property type="protein sequence ID" value="KAK7907728.1"/>
    <property type="molecule type" value="Genomic_DNA"/>
</dbReference>
<dbReference type="GO" id="GO:0016020">
    <property type="term" value="C:membrane"/>
    <property type="evidence" value="ECO:0007669"/>
    <property type="project" value="UniProtKB-SubCell"/>
</dbReference>
<dbReference type="Proteomes" id="UP001460270">
    <property type="component" value="Unassembled WGS sequence"/>
</dbReference>
<keyword evidence="5 8" id="KW-1133">Transmembrane helix</keyword>
<dbReference type="PANTHER" id="PTHR14789:SF8">
    <property type="entry name" value="C-TYPE LECTIN DOMAIN FAMILY 14 MEMBER A PRECURSOR-RELATED"/>
    <property type="match status" value="1"/>
</dbReference>
<dbReference type="AlphaFoldDB" id="A0AAW0NX16"/>
<keyword evidence="6 8" id="KW-0472">Membrane</keyword>
<feature type="chain" id="PRO_5043889297" description="C-type lectin domain-containing protein" evidence="9">
    <location>
        <begin position="17"/>
        <end position="449"/>
    </location>
</feature>